<dbReference type="InterPro" id="IPR036691">
    <property type="entry name" value="Endo/exonu/phosph_ase_sf"/>
</dbReference>
<feature type="binding site" evidence="6">
    <location>
        <position position="7"/>
    </location>
    <ligand>
        <name>Mg(2+)</name>
        <dbReference type="ChEBI" id="CHEBI:18420"/>
        <label>1</label>
    </ligand>
</feature>
<dbReference type="GO" id="GO:0008311">
    <property type="term" value="F:double-stranded DNA 3'-5' DNA exonuclease activity"/>
    <property type="evidence" value="ECO:0007669"/>
    <property type="project" value="UniProtKB-EC"/>
</dbReference>
<dbReference type="CDD" id="cd09086">
    <property type="entry name" value="ExoIII-like_AP-endo"/>
    <property type="match status" value="1"/>
</dbReference>
<feature type="binding site" evidence="6">
    <location>
        <position position="149"/>
    </location>
    <ligand>
        <name>Mg(2+)</name>
        <dbReference type="ChEBI" id="CHEBI:18420"/>
        <label>1</label>
    </ligand>
</feature>
<dbReference type="PROSITE" id="PS00726">
    <property type="entry name" value="AP_NUCLEASE_F1_1"/>
    <property type="match status" value="1"/>
</dbReference>
<keyword evidence="4 6" id="KW-0460">Magnesium</keyword>
<comment type="caution">
    <text evidence="9">The sequence shown here is derived from an EMBL/GenBank/DDBJ whole genome shotgun (WGS) entry which is preliminary data.</text>
</comment>
<keyword evidence="6" id="KW-0464">Manganese</keyword>
<dbReference type="EC" id="3.1.11.2" evidence="9"/>
<protein>
    <submittedName>
        <fullName evidence="9">Exodeoxyribonuclease III</fullName>
        <ecNumber evidence="9">3.1.11.2</ecNumber>
    </submittedName>
</protein>
<feature type="domain" description="Endonuclease/exonuclease/phosphatase" evidence="8">
    <location>
        <begin position="4"/>
        <end position="248"/>
    </location>
</feature>
<keyword evidence="3 9" id="KW-0378">Hydrolase</keyword>
<feature type="site" description="Important for catalytic activity" evidence="7">
    <location>
        <position position="218"/>
    </location>
</feature>
<name>A0AAE3IKI4_9BACT</name>
<dbReference type="PANTHER" id="PTHR43250">
    <property type="entry name" value="EXODEOXYRIBONUCLEASE III"/>
    <property type="match status" value="1"/>
</dbReference>
<dbReference type="GO" id="GO:0046872">
    <property type="term" value="F:metal ion binding"/>
    <property type="evidence" value="ECO:0007669"/>
    <property type="project" value="UniProtKB-KW"/>
</dbReference>
<evidence type="ECO:0000256" key="4">
    <source>
        <dbReference type="ARBA" id="ARBA00022842"/>
    </source>
</evidence>
<dbReference type="NCBIfam" id="TIGR00633">
    <property type="entry name" value="xth"/>
    <property type="match status" value="1"/>
</dbReference>
<organism evidence="9 10">
    <name type="scientific">Haoranjiania flava</name>
    <dbReference type="NCBI Taxonomy" id="1856322"/>
    <lineage>
        <taxon>Bacteria</taxon>
        <taxon>Pseudomonadati</taxon>
        <taxon>Bacteroidota</taxon>
        <taxon>Chitinophagia</taxon>
        <taxon>Chitinophagales</taxon>
        <taxon>Chitinophagaceae</taxon>
        <taxon>Haoranjiania</taxon>
    </lineage>
</organism>
<dbReference type="Proteomes" id="UP001209317">
    <property type="component" value="Unassembled WGS sequence"/>
</dbReference>
<proteinExistence type="inferred from homology"/>
<feature type="site" description="Transition state stabilizer" evidence="7">
    <location>
        <position position="149"/>
    </location>
</feature>
<evidence type="ECO:0000259" key="8">
    <source>
        <dbReference type="Pfam" id="PF03372"/>
    </source>
</evidence>
<evidence type="ECO:0000256" key="6">
    <source>
        <dbReference type="PIRSR" id="PIRSR604808-2"/>
    </source>
</evidence>
<sequence length="256" mass="29909">MIIATYNINSINRRLPLLLQWLEQRKPDIVCLQELKVNQSSFPEEPLKAAGYNAIWKGQQTWNGVAILARNREIQELRTTLPGEEDDSQSRYIEAIIDQMIIGCIYLPNGNPYPGPKFDYKLRWFERLRKHACFLYEYDVPVILAGDFNVMPTELDVYKPQKYINNALYRPESREAFEEILKQGWTDAVRKLHPSTPEYSFWDYMRNAFARDAGLRLDFFLLSPHIAQRLKKSGVDREIRAAEGSSDHAPVWIEIK</sequence>
<feature type="site" description="Interaction with DNA substrate" evidence="7">
    <location>
        <position position="248"/>
    </location>
</feature>
<dbReference type="GO" id="GO:0003677">
    <property type="term" value="F:DNA binding"/>
    <property type="evidence" value="ECO:0007669"/>
    <property type="project" value="InterPro"/>
</dbReference>
<evidence type="ECO:0000256" key="2">
    <source>
        <dbReference type="ARBA" id="ARBA00022723"/>
    </source>
</evidence>
<dbReference type="InterPro" id="IPR020847">
    <property type="entry name" value="AP_endonuclease_F1_BS"/>
</dbReference>
<dbReference type="AlphaFoldDB" id="A0AAE3IKI4"/>
<comment type="similarity">
    <text evidence="1">Belongs to the DNA repair enzymes AP/ExoA family.</text>
</comment>
<feature type="active site" description="Proton acceptor" evidence="5">
    <location>
        <position position="248"/>
    </location>
</feature>
<dbReference type="PANTHER" id="PTHR43250:SF1">
    <property type="entry name" value="EXODEOXYRIBONUCLEASE III"/>
    <property type="match status" value="1"/>
</dbReference>
<dbReference type="InterPro" id="IPR005135">
    <property type="entry name" value="Endo/exonuclease/phosphatase"/>
</dbReference>
<gene>
    <name evidence="9" type="primary">xth</name>
    <name evidence="9" type="ORF">OD355_00120</name>
</gene>
<dbReference type="InterPro" id="IPR037493">
    <property type="entry name" value="ExoIII-like"/>
</dbReference>
<evidence type="ECO:0000256" key="7">
    <source>
        <dbReference type="PIRSR" id="PIRSR604808-3"/>
    </source>
</evidence>
<feature type="binding site" evidence="6">
    <location>
        <position position="147"/>
    </location>
    <ligand>
        <name>Mg(2+)</name>
        <dbReference type="ChEBI" id="CHEBI:18420"/>
        <label>1</label>
    </ligand>
</feature>
<dbReference type="NCBIfam" id="TIGR00195">
    <property type="entry name" value="exoDNase_III"/>
    <property type="match status" value="1"/>
</dbReference>
<comment type="cofactor">
    <cofactor evidence="6">
        <name>Mg(2+)</name>
        <dbReference type="ChEBI" id="CHEBI:18420"/>
    </cofactor>
    <cofactor evidence="6">
        <name>Mn(2+)</name>
        <dbReference type="ChEBI" id="CHEBI:29035"/>
    </cofactor>
    <text evidence="6">Probably binds two magnesium or manganese ions per subunit.</text>
</comment>
<evidence type="ECO:0000256" key="1">
    <source>
        <dbReference type="ARBA" id="ARBA00007092"/>
    </source>
</evidence>
<feature type="binding site" evidence="6">
    <location>
        <position position="34"/>
    </location>
    <ligand>
        <name>Mg(2+)</name>
        <dbReference type="ChEBI" id="CHEBI:18420"/>
        <label>1</label>
    </ligand>
</feature>
<evidence type="ECO:0000313" key="9">
    <source>
        <dbReference type="EMBL" id="MCU7692918.1"/>
    </source>
</evidence>
<feature type="binding site" evidence="6">
    <location>
        <position position="248"/>
    </location>
    <ligand>
        <name>Mg(2+)</name>
        <dbReference type="ChEBI" id="CHEBI:18420"/>
        <label>1</label>
    </ligand>
</feature>
<dbReference type="SUPFAM" id="SSF56219">
    <property type="entry name" value="DNase I-like"/>
    <property type="match status" value="1"/>
</dbReference>
<feature type="binding site" evidence="6">
    <location>
        <position position="247"/>
    </location>
    <ligand>
        <name>Mg(2+)</name>
        <dbReference type="ChEBI" id="CHEBI:18420"/>
        <label>1</label>
    </ligand>
</feature>
<dbReference type="Gene3D" id="3.60.10.10">
    <property type="entry name" value="Endonuclease/exonuclease/phosphatase"/>
    <property type="match status" value="1"/>
</dbReference>
<dbReference type="PROSITE" id="PS51435">
    <property type="entry name" value="AP_NUCLEASE_F1_4"/>
    <property type="match status" value="1"/>
</dbReference>
<keyword evidence="10" id="KW-1185">Reference proteome</keyword>
<feature type="active site" description="Proton donor/acceptor" evidence="5">
    <location>
        <position position="147"/>
    </location>
</feature>
<dbReference type="EMBL" id="JAOTPL010000001">
    <property type="protein sequence ID" value="MCU7692918.1"/>
    <property type="molecule type" value="Genomic_DNA"/>
</dbReference>
<keyword evidence="2 6" id="KW-0479">Metal-binding</keyword>
<dbReference type="Pfam" id="PF03372">
    <property type="entry name" value="Exo_endo_phos"/>
    <property type="match status" value="1"/>
</dbReference>
<dbReference type="InterPro" id="IPR004808">
    <property type="entry name" value="AP_endonuc_1"/>
</dbReference>
<evidence type="ECO:0000256" key="5">
    <source>
        <dbReference type="PIRSR" id="PIRSR604808-1"/>
    </source>
</evidence>
<reference evidence="9" key="1">
    <citation type="submission" date="2022-10" db="EMBL/GenBank/DDBJ databases">
        <authorList>
            <person name="Kim H.S."/>
            <person name="Kim J.-S."/>
            <person name="Suh M.K."/>
            <person name="Eom M.K."/>
            <person name="Lee J.-S."/>
        </authorList>
    </citation>
    <scope>NUCLEOTIDE SEQUENCE</scope>
    <source>
        <strain evidence="9">LIP-5</strain>
    </source>
</reference>
<accession>A0AAE3IKI4</accession>
<evidence type="ECO:0000256" key="3">
    <source>
        <dbReference type="ARBA" id="ARBA00022801"/>
    </source>
</evidence>
<dbReference type="GO" id="GO:0004519">
    <property type="term" value="F:endonuclease activity"/>
    <property type="evidence" value="ECO:0007669"/>
    <property type="project" value="InterPro"/>
</dbReference>
<feature type="active site" evidence="5">
    <location>
        <position position="106"/>
    </location>
</feature>
<dbReference type="GO" id="GO:0006281">
    <property type="term" value="P:DNA repair"/>
    <property type="evidence" value="ECO:0007669"/>
    <property type="project" value="InterPro"/>
</dbReference>
<evidence type="ECO:0000313" key="10">
    <source>
        <dbReference type="Proteomes" id="UP001209317"/>
    </source>
</evidence>
<dbReference type="RefSeq" id="WP_263036406.1">
    <property type="nucleotide sequence ID" value="NZ_JAOTPL010000001.1"/>
</dbReference>